<name>A0A0C2MU87_THEKT</name>
<sequence length="116" mass="13392">MLTVQPYLEVRKCQGDTRFYSSDKQSGFFYFLPIIGKRLANFYVSLHEIDLVIVSFRPTSIHLFIKASYIDEEIVKIDKKNNSVCSTPILGVRTLCPASRTTCCISDDIFHPFFRE</sequence>
<evidence type="ECO:0000313" key="2">
    <source>
        <dbReference type="Proteomes" id="UP000031668"/>
    </source>
</evidence>
<dbReference type="AlphaFoldDB" id="A0A0C2MU87"/>
<protein>
    <submittedName>
        <fullName evidence="1">Uncharacterized protein</fullName>
    </submittedName>
</protein>
<keyword evidence="2" id="KW-1185">Reference proteome</keyword>
<organism evidence="1 2">
    <name type="scientific">Thelohanellus kitauei</name>
    <name type="common">Myxosporean</name>
    <dbReference type="NCBI Taxonomy" id="669202"/>
    <lineage>
        <taxon>Eukaryota</taxon>
        <taxon>Metazoa</taxon>
        <taxon>Cnidaria</taxon>
        <taxon>Myxozoa</taxon>
        <taxon>Myxosporea</taxon>
        <taxon>Bivalvulida</taxon>
        <taxon>Platysporina</taxon>
        <taxon>Myxobolidae</taxon>
        <taxon>Thelohanellus</taxon>
    </lineage>
</organism>
<gene>
    <name evidence="1" type="ORF">RF11_14418</name>
</gene>
<reference evidence="1 2" key="1">
    <citation type="journal article" date="2014" name="Genome Biol. Evol.">
        <title>The genome of the myxosporean Thelohanellus kitauei shows adaptations to nutrient acquisition within its fish host.</title>
        <authorList>
            <person name="Yang Y."/>
            <person name="Xiong J."/>
            <person name="Zhou Z."/>
            <person name="Huo F."/>
            <person name="Miao W."/>
            <person name="Ran C."/>
            <person name="Liu Y."/>
            <person name="Zhang J."/>
            <person name="Feng J."/>
            <person name="Wang M."/>
            <person name="Wang M."/>
            <person name="Wang L."/>
            <person name="Yao B."/>
        </authorList>
    </citation>
    <scope>NUCLEOTIDE SEQUENCE [LARGE SCALE GENOMIC DNA]</scope>
    <source>
        <strain evidence="1">Wuqing</strain>
    </source>
</reference>
<accession>A0A0C2MU87</accession>
<proteinExistence type="predicted"/>
<evidence type="ECO:0000313" key="1">
    <source>
        <dbReference type="EMBL" id="KII65242.1"/>
    </source>
</evidence>
<dbReference type="EMBL" id="JWZT01003933">
    <property type="protein sequence ID" value="KII65242.1"/>
    <property type="molecule type" value="Genomic_DNA"/>
</dbReference>
<dbReference type="Proteomes" id="UP000031668">
    <property type="component" value="Unassembled WGS sequence"/>
</dbReference>
<comment type="caution">
    <text evidence="1">The sequence shown here is derived from an EMBL/GenBank/DDBJ whole genome shotgun (WGS) entry which is preliminary data.</text>
</comment>